<comment type="caution">
    <text evidence="6">The sequence shown here is derived from an EMBL/GenBank/DDBJ whole genome shotgun (WGS) entry which is preliminary data.</text>
</comment>
<dbReference type="FunFam" id="1.10.10.60:FF:000141">
    <property type="entry name" value="TetR family transcriptional regulator"/>
    <property type="match status" value="1"/>
</dbReference>
<dbReference type="PANTHER" id="PTHR30055">
    <property type="entry name" value="HTH-TYPE TRANSCRIPTIONAL REGULATOR RUTR"/>
    <property type="match status" value="1"/>
</dbReference>
<protein>
    <submittedName>
        <fullName evidence="6">TetR/AcrR family transcriptional regulator</fullName>
    </submittedName>
</protein>
<evidence type="ECO:0000256" key="1">
    <source>
        <dbReference type="ARBA" id="ARBA00023015"/>
    </source>
</evidence>
<keyword evidence="3" id="KW-0804">Transcription</keyword>
<dbReference type="EMBL" id="JABBJJ010000044">
    <property type="protein sequence ID" value="NMO15660.1"/>
    <property type="molecule type" value="Genomic_DNA"/>
</dbReference>
<feature type="domain" description="HTH tetR-type" evidence="5">
    <location>
        <begin position="3"/>
        <end position="63"/>
    </location>
</feature>
<keyword evidence="2 4" id="KW-0238">DNA-binding</keyword>
<keyword evidence="7" id="KW-1185">Reference proteome</keyword>
<dbReference type="Pfam" id="PF00440">
    <property type="entry name" value="TetR_N"/>
    <property type="match status" value="1"/>
</dbReference>
<dbReference type="InterPro" id="IPR050109">
    <property type="entry name" value="HTH-type_TetR-like_transc_reg"/>
</dbReference>
<dbReference type="InterPro" id="IPR001647">
    <property type="entry name" value="HTH_TetR"/>
</dbReference>
<dbReference type="InterPro" id="IPR023772">
    <property type="entry name" value="DNA-bd_HTH_TetR-type_CS"/>
</dbReference>
<evidence type="ECO:0000259" key="5">
    <source>
        <dbReference type="PROSITE" id="PS50977"/>
    </source>
</evidence>
<dbReference type="GO" id="GO:0003700">
    <property type="term" value="F:DNA-binding transcription factor activity"/>
    <property type="evidence" value="ECO:0007669"/>
    <property type="project" value="TreeGrafter"/>
</dbReference>
<accession>A0A848L9G4</accession>
<evidence type="ECO:0000256" key="3">
    <source>
        <dbReference type="ARBA" id="ARBA00023163"/>
    </source>
</evidence>
<dbReference type="InterPro" id="IPR009057">
    <property type="entry name" value="Homeodomain-like_sf"/>
</dbReference>
<dbReference type="RefSeq" id="WP_169344951.1">
    <property type="nucleotide sequence ID" value="NZ_JABBJJ010000044.1"/>
</dbReference>
<dbReference type="GO" id="GO:0000976">
    <property type="term" value="F:transcription cis-regulatory region binding"/>
    <property type="evidence" value="ECO:0007669"/>
    <property type="project" value="TreeGrafter"/>
</dbReference>
<dbReference type="Gene3D" id="1.10.357.10">
    <property type="entry name" value="Tetracycline Repressor, domain 2"/>
    <property type="match status" value="1"/>
</dbReference>
<dbReference type="Gene3D" id="1.10.10.60">
    <property type="entry name" value="Homeodomain-like"/>
    <property type="match status" value="1"/>
</dbReference>
<name>A0A848L9G4_9BACT</name>
<dbReference type="Proteomes" id="UP000518300">
    <property type="component" value="Unassembled WGS sequence"/>
</dbReference>
<dbReference type="InterPro" id="IPR036271">
    <property type="entry name" value="Tet_transcr_reg_TetR-rel_C_sf"/>
</dbReference>
<dbReference type="PANTHER" id="PTHR30055:SF234">
    <property type="entry name" value="HTH-TYPE TRANSCRIPTIONAL REGULATOR BETI"/>
    <property type="match status" value="1"/>
</dbReference>
<sequence length="199" mass="21930">MSSDPRTAILEAAGEVFGRYGFKKASVEDIARRAGVGKGSIYLHFESKEALFDACARLAHARSLSELQANVHRATTPEAQVRAYIRCKLEQFSRPPAGERMDLVTLVELGAQIPHLLPQMLTDEVAVLTRILEEGVTQGVFNVASSQQVARGFVELLSNLAGRLMTQGLDDQLHQSLDAYFDVFIRGLTSNPSPPRHKR</sequence>
<reference evidence="6 7" key="1">
    <citation type="submission" date="2020-04" db="EMBL/GenBank/DDBJ databases">
        <title>Draft genome of Pyxidicoccus fallax type strain.</title>
        <authorList>
            <person name="Whitworth D.E."/>
        </authorList>
    </citation>
    <scope>NUCLEOTIDE SEQUENCE [LARGE SCALE GENOMIC DNA]</scope>
    <source>
        <strain evidence="6 7">DSM 14698</strain>
    </source>
</reference>
<dbReference type="PRINTS" id="PR00455">
    <property type="entry name" value="HTHTETR"/>
</dbReference>
<feature type="DNA-binding region" description="H-T-H motif" evidence="4">
    <location>
        <begin position="26"/>
        <end position="45"/>
    </location>
</feature>
<keyword evidence="1" id="KW-0805">Transcription regulation</keyword>
<evidence type="ECO:0000313" key="6">
    <source>
        <dbReference type="EMBL" id="NMO15660.1"/>
    </source>
</evidence>
<evidence type="ECO:0000313" key="7">
    <source>
        <dbReference type="Proteomes" id="UP000518300"/>
    </source>
</evidence>
<gene>
    <name evidence="6" type="ORF">HG543_12475</name>
</gene>
<proteinExistence type="predicted"/>
<dbReference type="PROSITE" id="PS50977">
    <property type="entry name" value="HTH_TETR_2"/>
    <property type="match status" value="1"/>
</dbReference>
<dbReference type="AlphaFoldDB" id="A0A848L9G4"/>
<evidence type="ECO:0000256" key="2">
    <source>
        <dbReference type="ARBA" id="ARBA00023125"/>
    </source>
</evidence>
<dbReference type="PROSITE" id="PS01081">
    <property type="entry name" value="HTH_TETR_1"/>
    <property type="match status" value="1"/>
</dbReference>
<dbReference type="SUPFAM" id="SSF46689">
    <property type="entry name" value="Homeodomain-like"/>
    <property type="match status" value="1"/>
</dbReference>
<organism evidence="6 7">
    <name type="scientific">Pyxidicoccus fallax</name>
    <dbReference type="NCBI Taxonomy" id="394095"/>
    <lineage>
        <taxon>Bacteria</taxon>
        <taxon>Pseudomonadati</taxon>
        <taxon>Myxococcota</taxon>
        <taxon>Myxococcia</taxon>
        <taxon>Myxococcales</taxon>
        <taxon>Cystobacterineae</taxon>
        <taxon>Myxococcaceae</taxon>
        <taxon>Pyxidicoccus</taxon>
    </lineage>
</organism>
<dbReference type="SUPFAM" id="SSF48498">
    <property type="entry name" value="Tetracyclin repressor-like, C-terminal domain"/>
    <property type="match status" value="1"/>
</dbReference>
<evidence type="ECO:0000256" key="4">
    <source>
        <dbReference type="PROSITE-ProRule" id="PRU00335"/>
    </source>
</evidence>